<dbReference type="SUPFAM" id="SSF56219">
    <property type="entry name" value="DNase I-like"/>
    <property type="match status" value="1"/>
</dbReference>
<evidence type="ECO:0000256" key="1">
    <source>
        <dbReference type="SAM" id="MobiDB-lite"/>
    </source>
</evidence>
<organism evidence="2 3">
    <name type="scientific">Pristionchus pacificus</name>
    <name type="common">Parasitic nematode worm</name>
    <dbReference type="NCBI Taxonomy" id="54126"/>
    <lineage>
        <taxon>Eukaryota</taxon>
        <taxon>Metazoa</taxon>
        <taxon>Ecdysozoa</taxon>
        <taxon>Nematoda</taxon>
        <taxon>Chromadorea</taxon>
        <taxon>Rhabditida</taxon>
        <taxon>Rhabditina</taxon>
        <taxon>Diplogasteromorpha</taxon>
        <taxon>Diplogasteroidea</taxon>
        <taxon>Neodiplogasteridae</taxon>
        <taxon>Pristionchus</taxon>
    </lineage>
</organism>
<keyword evidence="3" id="KW-1185">Reference proteome</keyword>
<reference evidence="3" key="1">
    <citation type="journal article" date="2008" name="Nat. Genet.">
        <title>The Pristionchus pacificus genome provides a unique perspective on nematode lifestyle and parasitism.</title>
        <authorList>
            <person name="Dieterich C."/>
            <person name="Clifton S.W."/>
            <person name="Schuster L.N."/>
            <person name="Chinwalla A."/>
            <person name="Delehaunty K."/>
            <person name="Dinkelacker I."/>
            <person name="Fulton L."/>
            <person name="Fulton R."/>
            <person name="Godfrey J."/>
            <person name="Minx P."/>
            <person name="Mitreva M."/>
            <person name="Roeseler W."/>
            <person name="Tian H."/>
            <person name="Witte H."/>
            <person name="Yang S.P."/>
            <person name="Wilson R.K."/>
            <person name="Sommer R.J."/>
        </authorList>
    </citation>
    <scope>NUCLEOTIDE SEQUENCE [LARGE SCALE GENOMIC DNA]</scope>
    <source>
        <strain evidence="3">PS312</strain>
    </source>
</reference>
<dbReference type="Gene3D" id="3.60.10.10">
    <property type="entry name" value="Endonuclease/exonuclease/phosphatase"/>
    <property type="match status" value="1"/>
</dbReference>
<dbReference type="AlphaFoldDB" id="A0A2A6CL00"/>
<feature type="region of interest" description="Disordered" evidence="1">
    <location>
        <begin position="51"/>
        <end position="118"/>
    </location>
</feature>
<feature type="compositionally biased region" description="Basic and acidic residues" evidence="1">
    <location>
        <begin position="53"/>
        <end position="118"/>
    </location>
</feature>
<evidence type="ECO:0000313" key="2">
    <source>
        <dbReference type="EnsemblMetazoa" id="PPA07167.1"/>
    </source>
</evidence>
<sequence length="194" mass="22569">MKGGRDEYERLATAIYSGAKWKIEKRKEKLECYPCGGEHYRRECPLNTAKGSVMDKNEMERKMDGKEMERKMDGKEERMDRRKNERGTWESNDRKRRSDGFEWGGKRERSTNEGVRFDPRGGGLKLDVKSLGIVSAYAPQNGLKQQEKERFYEQMDKIVRSMSKSEMLVVAGDFNGHVGRKMDSLEYMVGEDMV</sequence>
<dbReference type="EnsemblMetazoa" id="PPA07167.1">
    <property type="protein sequence ID" value="PPA07167.1"/>
    <property type="gene ID" value="WBGene00096721"/>
</dbReference>
<reference evidence="2" key="2">
    <citation type="submission" date="2022-06" db="UniProtKB">
        <authorList>
            <consortium name="EnsemblMetazoa"/>
        </authorList>
    </citation>
    <scope>IDENTIFICATION</scope>
    <source>
        <strain evidence="2">PS312</strain>
    </source>
</reference>
<dbReference type="OrthoDB" id="5851992at2759"/>
<dbReference type="InterPro" id="IPR036691">
    <property type="entry name" value="Endo/exonu/phosph_ase_sf"/>
</dbReference>
<dbReference type="Proteomes" id="UP000005239">
    <property type="component" value="Unassembled WGS sequence"/>
</dbReference>
<gene>
    <name evidence="2" type="primary">WBGene00096721</name>
</gene>
<name>A0A2A6CL00_PRIPA</name>
<accession>A0A2A6CL00</accession>
<accession>A0A8R1U8C9</accession>
<evidence type="ECO:0000313" key="3">
    <source>
        <dbReference type="Proteomes" id="UP000005239"/>
    </source>
</evidence>
<proteinExistence type="predicted"/>
<protein>
    <submittedName>
        <fullName evidence="2">Uncharacterized protein</fullName>
    </submittedName>
</protein>